<dbReference type="VEuPathDB" id="FungiDB:AB675_9218"/>
<name>A0A0N1HC13_9EURO</name>
<dbReference type="AlphaFoldDB" id="A0A0N1HC13"/>
<dbReference type="Proteomes" id="UP000038010">
    <property type="component" value="Unassembled WGS sequence"/>
</dbReference>
<evidence type="ECO:0000313" key="3">
    <source>
        <dbReference type="Proteomes" id="UP000038010"/>
    </source>
</evidence>
<gene>
    <name evidence="2" type="ORF">AB675_9218</name>
</gene>
<dbReference type="EMBL" id="LFJN01000009">
    <property type="protein sequence ID" value="KPI41724.1"/>
    <property type="molecule type" value="Genomic_DNA"/>
</dbReference>
<keyword evidence="3" id="KW-1185">Reference proteome</keyword>
<feature type="region of interest" description="Disordered" evidence="1">
    <location>
        <begin position="174"/>
        <end position="198"/>
    </location>
</feature>
<proteinExistence type="predicted"/>
<reference evidence="2 3" key="1">
    <citation type="submission" date="2015-06" db="EMBL/GenBank/DDBJ databases">
        <title>Draft genome of the ant-associated black yeast Phialophora attae CBS 131958.</title>
        <authorList>
            <person name="Moreno L.F."/>
            <person name="Stielow B.J."/>
            <person name="de Hoog S."/>
            <person name="Vicente V.A."/>
            <person name="Weiss V.A."/>
            <person name="de Vries M."/>
            <person name="Cruz L.M."/>
            <person name="Souza E.M."/>
        </authorList>
    </citation>
    <scope>NUCLEOTIDE SEQUENCE [LARGE SCALE GENOMIC DNA]</scope>
    <source>
        <strain evidence="2 3">CBS 131958</strain>
    </source>
</reference>
<sequence>MEEADVTEDDVLRDDLTAPDTEPQQPLSRSDDAEQDSPLADALVELDTDLGNTAAGLTDMEVDIERVDDTASPKDQNQLVEDEDDTAITAASAISPPTALSSHDIPPSPVETQPRSLLLSTPRGPRIDTEDGSFISSTASSTRSYASARFTSFNLGYAPVSPVVSTVSASFSEAAGTFSSPRKDSPRSATTRFMMMRP</sequence>
<dbReference type="GeneID" id="28741612"/>
<accession>A0A0N1HC13</accession>
<evidence type="ECO:0000256" key="1">
    <source>
        <dbReference type="SAM" id="MobiDB-lite"/>
    </source>
</evidence>
<organism evidence="2 3">
    <name type="scientific">Cyphellophora attinorum</name>
    <dbReference type="NCBI Taxonomy" id="1664694"/>
    <lineage>
        <taxon>Eukaryota</taxon>
        <taxon>Fungi</taxon>
        <taxon>Dikarya</taxon>
        <taxon>Ascomycota</taxon>
        <taxon>Pezizomycotina</taxon>
        <taxon>Eurotiomycetes</taxon>
        <taxon>Chaetothyriomycetidae</taxon>
        <taxon>Chaetothyriales</taxon>
        <taxon>Cyphellophoraceae</taxon>
        <taxon>Cyphellophora</taxon>
    </lineage>
</organism>
<feature type="compositionally biased region" description="Polar residues" evidence="1">
    <location>
        <begin position="110"/>
        <end position="119"/>
    </location>
</feature>
<comment type="caution">
    <text evidence="2">The sequence shown here is derived from an EMBL/GenBank/DDBJ whole genome shotgun (WGS) entry which is preliminary data.</text>
</comment>
<dbReference type="RefSeq" id="XP_018001687.1">
    <property type="nucleotide sequence ID" value="XM_018149732.1"/>
</dbReference>
<feature type="region of interest" description="Disordered" evidence="1">
    <location>
        <begin position="1"/>
        <end position="47"/>
    </location>
</feature>
<evidence type="ECO:0000313" key="2">
    <source>
        <dbReference type="EMBL" id="KPI41724.1"/>
    </source>
</evidence>
<feature type="compositionally biased region" description="Acidic residues" evidence="1">
    <location>
        <begin position="1"/>
        <end position="12"/>
    </location>
</feature>
<protein>
    <submittedName>
        <fullName evidence="2">Uncharacterized protein</fullName>
    </submittedName>
</protein>
<feature type="region of interest" description="Disordered" evidence="1">
    <location>
        <begin position="66"/>
        <end position="138"/>
    </location>
</feature>